<dbReference type="EMBL" id="CM047582">
    <property type="protein sequence ID" value="KAI9915804.1"/>
    <property type="molecule type" value="Genomic_DNA"/>
</dbReference>
<comment type="caution">
    <text evidence="1">The sequence shown here is derived from an EMBL/GenBank/DDBJ whole genome shotgun (WGS) entry which is preliminary data.</text>
</comment>
<keyword evidence="2" id="KW-1185">Reference proteome</keyword>
<dbReference type="Proteomes" id="UP001163321">
    <property type="component" value="Chromosome 3"/>
</dbReference>
<evidence type="ECO:0000313" key="2">
    <source>
        <dbReference type="Proteomes" id="UP001163321"/>
    </source>
</evidence>
<proteinExistence type="predicted"/>
<organism evidence="1 2">
    <name type="scientific">Peronosclerospora sorghi</name>
    <dbReference type="NCBI Taxonomy" id="230839"/>
    <lineage>
        <taxon>Eukaryota</taxon>
        <taxon>Sar</taxon>
        <taxon>Stramenopiles</taxon>
        <taxon>Oomycota</taxon>
        <taxon>Peronosporomycetes</taxon>
        <taxon>Peronosporales</taxon>
        <taxon>Peronosporaceae</taxon>
        <taxon>Peronosclerospora</taxon>
    </lineage>
</organism>
<sequence>MFEGKLANGAGETSLAREAHRLGQFLDFCRLNLLFSSHAGFYFATWMTIFTTFVYMYCKVYVALTGVQTQISLRARESAVRPRRSLPRGRRDARGGVFCTTMLVWHQSLRATMALFFGYFAALYGLNEMARMYSYAHASIATVGAFQHLAFLFGFLFSVVMLVPLVLLSALPFLNIVQTHMMYNKGFSDVVSASSQYVFSLAAYVFSLAAVMGGVGCGWLFHLFTTLESTAGFLSYVTTFDLLRGQVGRGVVTYAFYLAAVCGSMCAGGVTYCIGRHLTIVAGGLASVVGMLCVSYVPSSVNYVVLDEADRITDMGFEPQVVAVLENMGSILKSENEDEM</sequence>
<gene>
    <name evidence="1" type="ORF">PsorP6_007205</name>
</gene>
<evidence type="ECO:0000313" key="1">
    <source>
        <dbReference type="EMBL" id="KAI9915804.1"/>
    </source>
</evidence>
<reference evidence="1 2" key="1">
    <citation type="journal article" date="2022" name="bioRxiv">
        <title>The genome of the oomycete Peronosclerospora sorghi, a cosmopolitan pathogen of maize and sorghum, is inflated with dispersed pseudogenes.</title>
        <authorList>
            <person name="Fletcher K."/>
            <person name="Martin F."/>
            <person name="Isakeit T."/>
            <person name="Cavanaugh K."/>
            <person name="Magill C."/>
            <person name="Michelmore R."/>
        </authorList>
    </citation>
    <scope>NUCLEOTIDE SEQUENCE [LARGE SCALE GENOMIC DNA]</scope>
    <source>
        <strain evidence="1">P6</strain>
    </source>
</reference>
<protein>
    <submittedName>
        <fullName evidence="1">Uncharacterized protein</fullName>
    </submittedName>
</protein>
<accession>A0ACC0WAK7</accession>
<name>A0ACC0WAK7_9STRA</name>